<feature type="compositionally biased region" description="Low complexity" evidence="1">
    <location>
        <begin position="285"/>
        <end position="296"/>
    </location>
</feature>
<reference evidence="2" key="1">
    <citation type="submission" date="2022-08" db="UniProtKB">
        <authorList>
            <consortium name="EnsemblMetazoa"/>
        </authorList>
    </citation>
    <scope>IDENTIFICATION</scope>
    <source>
        <strain evidence="2">EBRO</strain>
    </source>
</reference>
<feature type="region of interest" description="Disordered" evidence="1">
    <location>
        <begin position="279"/>
        <end position="304"/>
    </location>
</feature>
<dbReference type="AlphaFoldDB" id="A0A182IZZ8"/>
<accession>A0A182IZZ8</accession>
<organism evidence="2">
    <name type="scientific">Anopheles atroparvus</name>
    <name type="common">European mosquito</name>
    <dbReference type="NCBI Taxonomy" id="41427"/>
    <lineage>
        <taxon>Eukaryota</taxon>
        <taxon>Metazoa</taxon>
        <taxon>Ecdysozoa</taxon>
        <taxon>Arthropoda</taxon>
        <taxon>Hexapoda</taxon>
        <taxon>Insecta</taxon>
        <taxon>Pterygota</taxon>
        <taxon>Neoptera</taxon>
        <taxon>Endopterygota</taxon>
        <taxon>Diptera</taxon>
        <taxon>Nematocera</taxon>
        <taxon>Culicoidea</taxon>
        <taxon>Culicidae</taxon>
        <taxon>Anophelinae</taxon>
        <taxon>Anopheles</taxon>
    </lineage>
</organism>
<evidence type="ECO:0000313" key="2">
    <source>
        <dbReference type="EnsemblMetazoa" id="AATE008721-PA.1"/>
    </source>
</evidence>
<proteinExistence type="predicted"/>
<dbReference type="VEuPathDB" id="VectorBase:AATE008721"/>
<name>A0A182IZZ8_ANOAO</name>
<dbReference type="EnsemblMetazoa" id="AATE008721-RA">
    <property type="protein sequence ID" value="AATE008721-PA.1"/>
    <property type="gene ID" value="AATE008721"/>
</dbReference>
<evidence type="ECO:0000256" key="1">
    <source>
        <dbReference type="SAM" id="MobiDB-lite"/>
    </source>
</evidence>
<protein>
    <submittedName>
        <fullName evidence="2">Uncharacterized protein</fullName>
    </submittedName>
</protein>
<sequence length="432" mass="48612">MRAREREPVPSGYDMYSPHVRAVVLYRPPIVNRGSGGRGRHYPTRVRRRSVQLAVRRRMEAALEAVTVFRRRLVTLGVVQRQFAVARGQILHLLPELLALGELLLFRFLLRLSARSATWKCGLETHLAIWRKSGSITFWNSAGSITSRISSSSFRNITSFGLCVFGQNFSKHLMTGCGKREPVDDAAQDLEQLRDPVMVLRLVDELVENVVDLLADERAQPEELAVHPVQHRLQEVPLPGVLRVEQLQQVQNEAVVDVALCHVRLEVRRLQEPQEQLVHELQDTSSVGSSSSGSNSAPFGLEEGGSVRNRFTATMLNASGRVLNTNDLPQTAQIKFGGEARCSVSTCNCSFGHLANDWSQYLQLCCRGTNRWNRCQDSLPRSRNDLQQHGQMFCSELRSHSFCRRLPPCSSRECSINCSSSVNVCVHFEKQQ</sequence>